<dbReference type="Gene3D" id="1.10.101.10">
    <property type="entry name" value="PGBD-like superfamily/PGBD"/>
    <property type="match status" value="1"/>
</dbReference>
<dbReference type="PROSITE" id="PS52029">
    <property type="entry name" value="LD_TPASE"/>
    <property type="match status" value="1"/>
</dbReference>
<dbReference type="Pfam" id="PF01471">
    <property type="entry name" value="PG_binding_1"/>
    <property type="match status" value="1"/>
</dbReference>
<dbReference type="InterPro" id="IPR005490">
    <property type="entry name" value="LD_TPept_cat_dom"/>
</dbReference>
<comment type="similarity">
    <text evidence="2">Belongs to the YkuD family.</text>
</comment>
<dbReference type="RefSeq" id="WP_137436452.1">
    <property type="nucleotide sequence ID" value="NZ_JANRHC010000002.1"/>
</dbReference>
<evidence type="ECO:0000256" key="6">
    <source>
        <dbReference type="ARBA" id="ARBA00023316"/>
    </source>
</evidence>
<evidence type="ECO:0000256" key="7">
    <source>
        <dbReference type="PROSITE-ProRule" id="PRU01373"/>
    </source>
</evidence>
<evidence type="ECO:0000313" key="10">
    <source>
        <dbReference type="EMBL" id="TKV68832.1"/>
    </source>
</evidence>
<proteinExistence type="inferred from homology"/>
<organism evidence="10 11">
    <name type="scientific">Marinobacter panjinensis</name>
    <dbReference type="NCBI Taxonomy" id="2576384"/>
    <lineage>
        <taxon>Bacteria</taxon>
        <taxon>Pseudomonadati</taxon>
        <taxon>Pseudomonadota</taxon>
        <taxon>Gammaproteobacteria</taxon>
        <taxon>Pseudomonadales</taxon>
        <taxon>Marinobacteraceae</taxon>
        <taxon>Marinobacter</taxon>
    </lineage>
</organism>
<feature type="active site" description="Nucleophile" evidence="7">
    <location>
        <position position="463"/>
    </location>
</feature>
<dbReference type="GO" id="GO:0004180">
    <property type="term" value="F:carboxypeptidase activity"/>
    <property type="evidence" value="ECO:0007669"/>
    <property type="project" value="UniProtKB-ARBA"/>
</dbReference>
<keyword evidence="8" id="KW-0732">Signal</keyword>
<dbReference type="InterPro" id="IPR036366">
    <property type="entry name" value="PGBDSf"/>
</dbReference>
<comment type="pathway">
    <text evidence="1 7">Cell wall biogenesis; peptidoglycan biosynthesis.</text>
</comment>
<accession>A0A4U6R7D4</accession>
<keyword evidence="4 7" id="KW-0133">Cell shape</keyword>
<evidence type="ECO:0000259" key="9">
    <source>
        <dbReference type="PROSITE" id="PS52029"/>
    </source>
</evidence>
<comment type="caution">
    <text evidence="10">The sequence shown here is derived from an EMBL/GenBank/DDBJ whole genome shotgun (WGS) entry which is preliminary data.</text>
</comment>
<keyword evidence="3" id="KW-0808">Transferase</keyword>
<evidence type="ECO:0000256" key="5">
    <source>
        <dbReference type="ARBA" id="ARBA00022984"/>
    </source>
</evidence>
<feature type="active site" description="Proton donor/acceptor" evidence="7">
    <location>
        <position position="444"/>
    </location>
</feature>
<keyword evidence="11" id="KW-1185">Reference proteome</keyword>
<dbReference type="OrthoDB" id="9778545at2"/>
<gene>
    <name evidence="10" type="ORF">FDP08_12400</name>
</gene>
<feature type="signal peptide" evidence="8">
    <location>
        <begin position="1"/>
        <end position="31"/>
    </location>
</feature>
<dbReference type="SUPFAM" id="SSF47090">
    <property type="entry name" value="PGBD-like"/>
    <property type="match status" value="1"/>
</dbReference>
<dbReference type="InterPro" id="IPR038063">
    <property type="entry name" value="Transpep_catalytic_dom"/>
</dbReference>
<dbReference type="AlphaFoldDB" id="A0A4U6R7D4"/>
<dbReference type="InterPro" id="IPR052905">
    <property type="entry name" value="LD-transpeptidase_YkuD-like"/>
</dbReference>
<dbReference type="InterPro" id="IPR036365">
    <property type="entry name" value="PGBD-like_sf"/>
</dbReference>
<dbReference type="PANTHER" id="PTHR41533:SF2">
    <property type="entry name" value="BLR7131 PROTEIN"/>
    <property type="match status" value="1"/>
</dbReference>
<dbReference type="GO" id="GO:0071555">
    <property type="term" value="P:cell wall organization"/>
    <property type="evidence" value="ECO:0007669"/>
    <property type="project" value="UniProtKB-UniRule"/>
</dbReference>
<dbReference type="Pfam" id="PF20142">
    <property type="entry name" value="Scaffold"/>
    <property type="match status" value="1"/>
</dbReference>
<dbReference type="InterPro" id="IPR045380">
    <property type="entry name" value="LD_TPept_scaffold_dom"/>
</dbReference>
<dbReference type="SUPFAM" id="SSF141523">
    <property type="entry name" value="L,D-transpeptidase catalytic domain-like"/>
    <property type="match status" value="1"/>
</dbReference>
<dbReference type="InterPro" id="IPR002477">
    <property type="entry name" value="Peptidoglycan-bd-like"/>
</dbReference>
<keyword evidence="6 7" id="KW-0961">Cell wall biogenesis/degradation</keyword>
<evidence type="ECO:0000256" key="2">
    <source>
        <dbReference type="ARBA" id="ARBA00005992"/>
    </source>
</evidence>
<evidence type="ECO:0000256" key="1">
    <source>
        <dbReference type="ARBA" id="ARBA00004752"/>
    </source>
</evidence>
<dbReference type="Gene3D" id="2.40.440.10">
    <property type="entry name" value="L,D-transpeptidase catalytic domain-like"/>
    <property type="match status" value="1"/>
</dbReference>
<reference evidence="10 11" key="1">
    <citation type="submission" date="2019-05" db="EMBL/GenBank/DDBJ databases">
        <title>Marinobacter panjinensis sp. nov., a moderately halophilic bacterium isolated from sea tidal flat environment.</title>
        <authorList>
            <person name="Yang W."/>
            <person name="An M."/>
            <person name="He W."/>
            <person name="Luo X."/>
            <person name="Zhu L."/>
            <person name="Chen G."/>
            <person name="Zhang Y."/>
            <person name="Wang Y."/>
        </authorList>
    </citation>
    <scope>NUCLEOTIDE SEQUENCE [LARGE SCALE GENOMIC DNA]</scope>
    <source>
        <strain evidence="10 11">PJ-16</strain>
    </source>
</reference>
<evidence type="ECO:0000256" key="4">
    <source>
        <dbReference type="ARBA" id="ARBA00022960"/>
    </source>
</evidence>
<feature type="chain" id="PRO_5020223712" evidence="8">
    <location>
        <begin position="32"/>
        <end position="552"/>
    </location>
</feature>
<dbReference type="PANTHER" id="PTHR41533">
    <property type="entry name" value="L,D-TRANSPEPTIDASE HI_1667-RELATED"/>
    <property type="match status" value="1"/>
</dbReference>
<evidence type="ECO:0000313" key="11">
    <source>
        <dbReference type="Proteomes" id="UP000308488"/>
    </source>
</evidence>
<protein>
    <submittedName>
        <fullName evidence="10">Peptidoglycan-binding protein</fullName>
    </submittedName>
</protein>
<dbReference type="CDD" id="cd16913">
    <property type="entry name" value="YkuD_like"/>
    <property type="match status" value="1"/>
</dbReference>
<dbReference type="Pfam" id="PF03734">
    <property type="entry name" value="YkuD"/>
    <property type="match status" value="1"/>
</dbReference>
<dbReference type="GO" id="GO:0008360">
    <property type="term" value="P:regulation of cell shape"/>
    <property type="evidence" value="ECO:0007669"/>
    <property type="project" value="UniProtKB-UniRule"/>
</dbReference>
<dbReference type="EMBL" id="SZYH01000001">
    <property type="protein sequence ID" value="TKV68832.1"/>
    <property type="molecule type" value="Genomic_DNA"/>
</dbReference>
<feature type="domain" description="L,D-TPase catalytic" evidence="9">
    <location>
        <begin position="309"/>
        <end position="500"/>
    </location>
</feature>
<sequence>MMVVCKQFTSRALARSFCLLMFCVLASGLSAAPTASELIRQRLEAPGEPMALSEPLYNRALMMSEYESRAFKPIWITDEGALPKAYRLVDTVGEAALDAMRPEDYHLAAVSAQLAGQSQVMTVSQQVDLELALSDMFLSFAAHSLKGRINPTSIDPEWSSSHRDTDLTILLSKVAEDGKVAARLAALQPLQPGYLTLKQALADYRRIAASGGWPGIPAGGTLKRGMDDPRVLLLRTRLGIPVPEEVGTVYDAELESAVKVFQRRHGLEVDGAVGRETLAELNQSAASRAQTIAMNMERWRWLPESLGERHIRVNIASFELEAWEGGQRVASQSVVVGRDYRRTPVFSGEMTYLVFNPTWEVPSSIARKDLLKQIQADPGYLSRMNMQVLRGWGADEIQVDPSSVLWSSMTERSLPYRFRQLPGENNALGRVKLMFPNVHAVYLHDTPARNLFAKAKRDFSSGCIRLEQPLELSSWVLEGTPNWDRGRIDREIAGKKITTVKLKNPVQVHLLYWTAWVDENGQVHFRRDIYGRDARLQSALQLPPPKMSRSDL</sequence>
<keyword evidence="5 7" id="KW-0573">Peptidoglycan synthesis</keyword>
<dbReference type="Proteomes" id="UP000308488">
    <property type="component" value="Unassembled WGS sequence"/>
</dbReference>
<evidence type="ECO:0000256" key="8">
    <source>
        <dbReference type="SAM" id="SignalP"/>
    </source>
</evidence>
<dbReference type="UniPathway" id="UPA00219"/>
<dbReference type="GO" id="GO:0016740">
    <property type="term" value="F:transferase activity"/>
    <property type="evidence" value="ECO:0007669"/>
    <property type="project" value="UniProtKB-KW"/>
</dbReference>
<evidence type="ECO:0000256" key="3">
    <source>
        <dbReference type="ARBA" id="ARBA00022679"/>
    </source>
</evidence>
<dbReference type="GO" id="GO:0009252">
    <property type="term" value="P:peptidoglycan biosynthetic process"/>
    <property type="evidence" value="ECO:0007669"/>
    <property type="project" value="UniProtKB-UniPathway"/>
</dbReference>
<name>A0A4U6R7D4_9GAMM</name>